<feature type="binding site" evidence="11">
    <location>
        <position position="42"/>
    </location>
    <ligand>
        <name>NADP(+)</name>
        <dbReference type="ChEBI" id="CHEBI:58349"/>
    </ligand>
</feature>
<feature type="binding site" evidence="11">
    <location>
        <begin position="311"/>
        <end position="315"/>
    </location>
    <ligand>
        <name>FMN</name>
        <dbReference type="ChEBI" id="CHEBI:58210"/>
    </ligand>
</feature>
<accession>A0A2N3G6V1</accession>
<feature type="binding site" evidence="11">
    <location>
        <position position="337"/>
    </location>
    <ligand>
        <name>FMN</name>
        <dbReference type="ChEBI" id="CHEBI:58210"/>
    </ligand>
</feature>
<reference evidence="13 14" key="1">
    <citation type="journal article" date="2017" name="ISME J.">
        <title>Potential for microbial H2 and metal transformations associated with novel bacteria and archaea in deep terrestrial subsurface sediments.</title>
        <authorList>
            <person name="Hernsdorf A.W."/>
            <person name="Amano Y."/>
            <person name="Miyakawa K."/>
            <person name="Ise K."/>
            <person name="Suzuki Y."/>
            <person name="Anantharaman K."/>
            <person name="Probst A."/>
            <person name="Burstein D."/>
            <person name="Thomas B.C."/>
            <person name="Banfield J.F."/>
        </authorList>
    </citation>
    <scope>NUCLEOTIDE SEQUENCE [LARGE SCALE GENOMIC DNA]</scope>
    <source>
        <strain evidence="13">HGW-Actinobacteria-3</strain>
    </source>
</reference>
<comment type="cofactor">
    <cofactor evidence="11">
        <name>FMNH2</name>
        <dbReference type="ChEBI" id="CHEBI:57618"/>
    </cofactor>
    <text evidence="11">Reduced FMN (FMNH(2)).</text>
</comment>
<dbReference type="GO" id="GO:0005829">
    <property type="term" value="C:cytosol"/>
    <property type="evidence" value="ECO:0007669"/>
    <property type="project" value="TreeGrafter"/>
</dbReference>
<dbReference type="Proteomes" id="UP000233654">
    <property type="component" value="Unassembled WGS sequence"/>
</dbReference>
<evidence type="ECO:0000313" key="14">
    <source>
        <dbReference type="Proteomes" id="UP000233654"/>
    </source>
</evidence>
<comment type="catalytic activity">
    <reaction evidence="11">
        <text>5-O-(1-carboxyvinyl)-3-phosphoshikimate = chorismate + phosphate</text>
        <dbReference type="Rhea" id="RHEA:21020"/>
        <dbReference type="ChEBI" id="CHEBI:29748"/>
        <dbReference type="ChEBI" id="CHEBI:43474"/>
        <dbReference type="ChEBI" id="CHEBI:57701"/>
        <dbReference type="EC" id="4.2.3.5"/>
    </reaction>
</comment>
<keyword evidence="8 11" id="KW-0521">NADP</keyword>
<dbReference type="Gene3D" id="3.60.150.10">
    <property type="entry name" value="Chorismate synthase AroC"/>
    <property type="match status" value="1"/>
</dbReference>
<organism evidence="13 14">
    <name type="scientific">Candidatus Anoxymicrobium japonicum</name>
    <dbReference type="NCBI Taxonomy" id="2013648"/>
    <lineage>
        <taxon>Bacteria</taxon>
        <taxon>Bacillati</taxon>
        <taxon>Actinomycetota</taxon>
        <taxon>Candidatus Geothermincolia</taxon>
        <taxon>Candidatus Geothermincolales</taxon>
        <taxon>Candidatus Anoxymicrobiaceae</taxon>
        <taxon>Candidatus Anoxymicrobium</taxon>
    </lineage>
</organism>
<dbReference type="GO" id="GO:0008652">
    <property type="term" value="P:amino acid biosynthetic process"/>
    <property type="evidence" value="ECO:0007669"/>
    <property type="project" value="UniProtKB-KW"/>
</dbReference>
<dbReference type="GO" id="GO:0004107">
    <property type="term" value="F:chorismate synthase activity"/>
    <property type="evidence" value="ECO:0007669"/>
    <property type="project" value="UniProtKB-UniRule"/>
</dbReference>
<evidence type="ECO:0000256" key="12">
    <source>
        <dbReference type="SAM" id="MobiDB-lite"/>
    </source>
</evidence>
<evidence type="ECO:0000256" key="8">
    <source>
        <dbReference type="ARBA" id="ARBA00022857"/>
    </source>
</evidence>
<keyword evidence="5 11" id="KW-0285">Flavoprotein</keyword>
<comment type="pathway">
    <text evidence="1 11">Metabolic intermediate biosynthesis; chorismate biosynthesis; chorismate from D-erythrose 4-phosphate and phosphoenolpyruvate: step 7/7.</text>
</comment>
<evidence type="ECO:0000256" key="4">
    <source>
        <dbReference type="ARBA" id="ARBA00022605"/>
    </source>
</evidence>
<dbReference type="GO" id="GO:0009423">
    <property type="term" value="P:chorismate biosynthetic process"/>
    <property type="evidence" value="ECO:0007669"/>
    <property type="project" value="UniProtKB-UniRule"/>
</dbReference>
<dbReference type="PANTHER" id="PTHR21085:SF0">
    <property type="entry name" value="CHORISMATE SYNTHASE"/>
    <property type="match status" value="1"/>
</dbReference>
<name>A0A2N3G6V1_9ACTN</name>
<dbReference type="CDD" id="cd07304">
    <property type="entry name" value="Chorismate_synthase"/>
    <property type="match status" value="1"/>
</dbReference>
<dbReference type="EC" id="4.2.3.5" evidence="3 11"/>
<feature type="binding site" evidence="11">
    <location>
        <position position="48"/>
    </location>
    <ligand>
        <name>NADP(+)</name>
        <dbReference type="ChEBI" id="CHEBI:58349"/>
    </ligand>
</feature>
<dbReference type="PIRSF" id="PIRSF001456">
    <property type="entry name" value="Chorismate_synth"/>
    <property type="match status" value="1"/>
</dbReference>
<dbReference type="SUPFAM" id="SSF103263">
    <property type="entry name" value="Chorismate synthase, AroC"/>
    <property type="match status" value="1"/>
</dbReference>
<protein>
    <recommendedName>
        <fullName evidence="3 11">Chorismate synthase</fullName>
        <shortName evidence="11">CS</shortName>
        <ecNumber evidence="3 11">4.2.3.5</ecNumber>
    </recommendedName>
    <alternativeName>
        <fullName evidence="11">5-enolpyruvylshikimate-3-phosphate phospholyase</fullName>
    </alternativeName>
</protein>
<feature type="binding site" evidence="11">
    <location>
        <begin position="131"/>
        <end position="133"/>
    </location>
    <ligand>
        <name>FMN</name>
        <dbReference type="ChEBI" id="CHEBI:58210"/>
    </ligand>
</feature>
<dbReference type="PANTHER" id="PTHR21085">
    <property type="entry name" value="CHORISMATE SYNTHASE"/>
    <property type="match status" value="1"/>
</dbReference>
<proteinExistence type="inferred from homology"/>
<evidence type="ECO:0000256" key="1">
    <source>
        <dbReference type="ARBA" id="ARBA00005044"/>
    </source>
</evidence>
<keyword evidence="10 11" id="KW-0456">Lyase</keyword>
<dbReference type="InterPro" id="IPR000453">
    <property type="entry name" value="Chorismate_synth"/>
</dbReference>
<evidence type="ECO:0000256" key="2">
    <source>
        <dbReference type="ARBA" id="ARBA00008014"/>
    </source>
</evidence>
<dbReference type="PROSITE" id="PS00788">
    <property type="entry name" value="CHORISMATE_SYNTHASE_2"/>
    <property type="match status" value="1"/>
</dbReference>
<evidence type="ECO:0000256" key="7">
    <source>
        <dbReference type="ARBA" id="ARBA00022827"/>
    </source>
</evidence>
<dbReference type="FunFam" id="3.60.150.10:FF:000002">
    <property type="entry name" value="Chorismate synthase"/>
    <property type="match status" value="1"/>
</dbReference>
<evidence type="ECO:0000256" key="3">
    <source>
        <dbReference type="ARBA" id="ARBA00013036"/>
    </source>
</evidence>
<comment type="caution">
    <text evidence="13">The sequence shown here is derived from an EMBL/GenBank/DDBJ whole genome shotgun (WGS) entry which is preliminary data.</text>
</comment>
<dbReference type="UniPathway" id="UPA00053">
    <property type="reaction ID" value="UER00090"/>
</dbReference>
<dbReference type="GO" id="GO:0010181">
    <property type="term" value="F:FMN binding"/>
    <property type="evidence" value="ECO:0007669"/>
    <property type="project" value="TreeGrafter"/>
</dbReference>
<dbReference type="Pfam" id="PF01264">
    <property type="entry name" value="Chorismate_synt"/>
    <property type="match status" value="1"/>
</dbReference>
<evidence type="ECO:0000256" key="11">
    <source>
        <dbReference type="HAMAP-Rule" id="MF_00300"/>
    </source>
</evidence>
<dbReference type="GO" id="GO:0009073">
    <property type="term" value="P:aromatic amino acid family biosynthetic process"/>
    <property type="evidence" value="ECO:0007669"/>
    <property type="project" value="UniProtKB-KW"/>
</dbReference>
<comment type="subunit">
    <text evidence="11">Homotetramer.</text>
</comment>
<dbReference type="NCBIfam" id="NF003793">
    <property type="entry name" value="PRK05382.1"/>
    <property type="match status" value="1"/>
</dbReference>
<evidence type="ECO:0000313" key="13">
    <source>
        <dbReference type="EMBL" id="PKQ28440.1"/>
    </source>
</evidence>
<dbReference type="EMBL" id="PHEX01000016">
    <property type="protein sequence ID" value="PKQ28440.1"/>
    <property type="molecule type" value="Genomic_DNA"/>
</dbReference>
<dbReference type="InterPro" id="IPR035904">
    <property type="entry name" value="Chorismate_synth_AroC_sf"/>
</dbReference>
<feature type="binding site" evidence="11">
    <location>
        <position position="296"/>
    </location>
    <ligand>
        <name>FMN</name>
        <dbReference type="ChEBI" id="CHEBI:58210"/>
    </ligand>
</feature>
<dbReference type="AlphaFoldDB" id="A0A2N3G6V1"/>
<keyword evidence="7 11" id="KW-0274">FAD</keyword>
<comment type="function">
    <text evidence="11">Catalyzes the anti-1,4-elimination of the C-3 phosphate and the C-6 proR hydrogen from 5-enolpyruvylshikimate-3-phosphate (EPSP) to yield chorismate, which is the branch point compound that serves as the starting substrate for the three terminal pathways of aromatic amino acid biosynthesis. This reaction introduces a second double bond into the aromatic ring system.</text>
</comment>
<comment type="similarity">
    <text evidence="2 11">Belongs to the chorismate synthase family.</text>
</comment>
<keyword evidence="9 11" id="KW-0057">Aromatic amino acid biosynthesis</keyword>
<keyword evidence="4 11" id="KW-0028">Amino-acid biosynthesis</keyword>
<evidence type="ECO:0000256" key="10">
    <source>
        <dbReference type="ARBA" id="ARBA00023239"/>
    </source>
</evidence>
<dbReference type="NCBIfam" id="TIGR00033">
    <property type="entry name" value="aroC"/>
    <property type="match status" value="1"/>
</dbReference>
<sequence>MLALRMLTGGESHGPAVIAVIDDVPAHVPLTQEYVDRDLARRQTGHGRGERMRIENDCARILSGVRYGMTMGSPVTLLVENRDHEKWTDVMSVEPSTGEGDKPLTRPRPGHGDMAGMLKYGTGDARDILERASARETAARVAAGAVARRLLEELGITVRGRVIAVGEAVAGSFENTLESDFILADSDTMRCSDSEVSKRMMARIDSASEAGDSVGGAFEVAAFGVPPGLGSHAQADRRLDARLCAALVSIPGIKGAEVGAGFRLAAARGSKAHDEIFLDESRGLYRETNQAGGIEAGMSNGENIVLRAVMKPIPTLGTPTATVDVATRAPAEAFKERADVCAVPAASVVGEAVVAFALADAAQQKFGDDSLPEMKRNMEGYLEQISRLWRRR</sequence>
<evidence type="ECO:0000256" key="9">
    <source>
        <dbReference type="ARBA" id="ARBA00023141"/>
    </source>
</evidence>
<keyword evidence="6 11" id="KW-0288">FMN</keyword>
<evidence type="ECO:0000256" key="6">
    <source>
        <dbReference type="ARBA" id="ARBA00022643"/>
    </source>
</evidence>
<dbReference type="HAMAP" id="MF_00300">
    <property type="entry name" value="Chorismate_synth"/>
    <property type="match status" value="1"/>
</dbReference>
<feature type="region of interest" description="Disordered" evidence="12">
    <location>
        <begin position="92"/>
        <end position="112"/>
    </location>
</feature>
<comment type="caution">
    <text evidence="11">Lacks conserved residue(s) required for the propagation of feature annotation.</text>
</comment>
<dbReference type="InterPro" id="IPR020541">
    <property type="entry name" value="Chorismate_synthase_CS"/>
</dbReference>
<evidence type="ECO:0000256" key="5">
    <source>
        <dbReference type="ARBA" id="ARBA00022630"/>
    </source>
</evidence>
<gene>
    <name evidence="11" type="primary">aroC</name>
    <name evidence="13" type="ORF">CVT63_02770</name>
</gene>